<gene>
    <name evidence="3" type="ORF">SAMN04487948_11537</name>
</gene>
<dbReference type="InterPro" id="IPR057409">
    <property type="entry name" value="HVO_B0008-like_N"/>
</dbReference>
<protein>
    <submittedName>
        <fullName evidence="3">Uncharacterized protein</fullName>
    </submittedName>
</protein>
<name>A0A1H8VAA6_9EURY</name>
<keyword evidence="4" id="KW-1185">Reference proteome</keyword>
<accession>A0A1H8VAA6</accession>
<sequence>MSSQDQAPYVAACPECDVTRQTDSPNEIIDFYRRHHRVTGHDVEIEHADTDLDTGVTAQDLKGIIRQLEKRHENGVPVGVIAAVMNERGQSIKQTLDQIHEIRMGGGLYEPQDDHLGAF</sequence>
<dbReference type="AlphaFoldDB" id="A0A1H8VAA6"/>
<organism evidence="3 4">
    <name type="scientific">Halogranum amylolyticum</name>
    <dbReference type="NCBI Taxonomy" id="660520"/>
    <lineage>
        <taxon>Archaea</taxon>
        <taxon>Methanobacteriati</taxon>
        <taxon>Methanobacteriota</taxon>
        <taxon>Stenosarchaea group</taxon>
        <taxon>Halobacteria</taxon>
        <taxon>Halobacteriales</taxon>
        <taxon>Haloferacaceae</taxon>
    </lineage>
</organism>
<evidence type="ECO:0000259" key="2">
    <source>
        <dbReference type="Pfam" id="PF25215"/>
    </source>
</evidence>
<dbReference type="Pfam" id="PF25214">
    <property type="entry name" value="HVO_B0008_N"/>
    <property type="match status" value="1"/>
</dbReference>
<dbReference type="OrthoDB" id="264402at2157"/>
<dbReference type="InterPro" id="IPR036388">
    <property type="entry name" value="WH-like_DNA-bd_sf"/>
</dbReference>
<dbReference type="RefSeq" id="WP_089827006.1">
    <property type="nucleotide sequence ID" value="NZ_FODV01000015.1"/>
</dbReference>
<dbReference type="Proteomes" id="UP000199126">
    <property type="component" value="Unassembled WGS sequence"/>
</dbReference>
<evidence type="ECO:0000313" key="4">
    <source>
        <dbReference type="Proteomes" id="UP000199126"/>
    </source>
</evidence>
<evidence type="ECO:0000313" key="3">
    <source>
        <dbReference type="EMBL" id="SEP12392.1"/>
    </source>
</evidence>
<feature type="domain" description="HVO-B0008-like N-terminal" evidence="1">
    <location>
        <begin position="10"/>
        <end position="46"/>
    </location>
</feature>
<evidence type="ECO:0000259" key="1">
    <source>
        <dbReference type="Pfam" id="PF25214"/>
    </source>
</evidence>
<dbReference type="Gene3D" id="1.10.10.10">
    <property type="entry name" value="Winged helix-like DNA-binding domain superfamily/Winged helix DNA-binding domain"/>
    <property type="match status" value="1"/>
</dbReference>
<dbReference type="InterPro" id="IPR057410">
    <property type="entry name" value="HVO_B0008-like_C"/>
</dbReference>
<feature type="domain" description="HVO-B0008-like C-terminal" evidence="2">
    <location>
        <begin position="66"/>
        <end position="116"/>
    </location>
</feature>
<dbReference type="EMBL" id="FODV01000015">
    <property type="protein sequence ID" value="SEP12392.1"/>
    <property type="molecule type" value="Genomic_DNA"/>
</dbReference>
<dbReference type="Pfam" id="PF25215">
    <property type="entry name" value="HVO_B0008_C"/>
    <property type="match status" value="1"/>
</dbReference>
<reference evidence="4" key="1">
    <citation type="submission" date="2016-10" db="EMBL/GenBank/DDBJ databases">
        <authorList>
            <person name="Varghese N."/>
            <person name="Submissions S."/>
        </authorList>
    </citation>
    <scope>NUCLEOTIDE SEQUENCE [LARGE SCALE GENOMIC DNA]</scope>
    <source>
        <strain evidence="4">CGMCC 1.10121</strain>
    </source>
</reference>
<proteinExistence type="predicted"/>